<feature type="region of interest" description="Disordered" evidence="9">
    <location>
        <begin position="381"/>
        <end position="426"/>
    </location>
</feature>
<reference evidence="11 12" key="1">
    <citation type="submission" date="2020-08" db="EMBL/GenBank/DDBJ databases">
        <title>Genome sequencing of Purple Non-Sulfur Bacteria from various extreme environments.</title>
        <authorList>
            <person name="Mayer M."/>
        </authorList>
    </citation>
    <scope>NUCLEOTIDE SEQUENCE [LARGE SCALE GENOMIC DNA]</scope>
    <source>
        <strain evidence="11 12">JA135</strain>
    </source>
</reference>
<organism evidence="11 12">
    <name type="scientific">Roseospira goensis</name>
    <dbReference type="NCBI Taxonomy" id="391922"/>
    <lineage>
        <taxon>Bacteria</taxon>
        <taxon>Pseudomonadati</taxon>
        <taxon>Pseudomonadota</taxon>
        <taxon>Alphaproteobacteria</taxon>
        <taxon>Rhodospirillales</taxon>
        <taxon>Rhodospirillaceae</taxon>
        <taxon>Roseospira</taxon>
    </lineage>
</organism>
<keyword evidence="7 10" id="KW-0472">Membrane</keyword>
<dbReference type="PANTHER" id="PTHR30574:SF1">
    <property type="entry name" value="SULPHUR TRANSPORT DOMAIN-CONTAINING PROTEIN"/>
    <property type="match status" value="1"/>
</dbReference>
<feature type="transmembrane region" description="Helical" evidence="10">
    <location>
        <begin position="54"/>
        <end position="73"/>
    </location>
</feature>
<comment type="subcellular location">
    <subcellularLocation>
        <location evidence="1">Cell inner membrane</location>
        <topology evidence="1">Multi-pass membrane protein</topology>
    </subcellularLocation>
</comment>
<feature type="transmembrane region" description="Helical" evidence="10">
    <location>
        <begin position="294"/>
        <end position="315"/>
    </location>
</feature>
<comment type="caution">
    <text evidence="11">The sequence shown here is derived from an EMBL/GenBank/DDBJ whole genome shotgun (WGS) entry which is preliminary data.</text>
</comment>
<evidence type="ECO:0000256" key="5">
    <source>
        <dbReference type="ARBA" id="ARBA00022692"/>
    </source>
</evidence>
<protein>
    <submittedName>
        <fullName evidence="11">Putative membrane protein YedE/YeeE</fullName>
    </submittedName>
</protein>
<evidence type="ECO:0000256" key="2">
    <source>
        <dbReference type="ARBA" id="ARBA00022448"/>
    </source>
</evidence>
<dbReference type="AlphaFoldDB" id="A0A7W6RXY0"/>
<feature type="transmembrane region" description="Helical" evidence="10">
    <location>
        <begin position="200"/>
        <end position="219"/>
    </location>
</feature>
<evidence type="ECO:0000256" key="3">
    <source>
        <dbReference type="ARBA" id="ARBA00022475"/>
    </source>
</evidence>
<proteinExistence type="inferred from homology"/>
<keyword evidence="2" id="KW-0813">Transport</keyword>
<keyword evidence="4" id="KW-0997">Cell inner membrane</keyword>
<dbReference type="PANTHER" id="PTHR30574">
    <property type="entry name" value="INNER MEMBRANE PROTEIN YEDE"/>
    <property type="match status" value="1"/>
</dbReference>
<feature type="transmembrane region" description="Helical" evidence="10">
    <location>
        <begin position="85"/>
        <end position="107"/>
    </location>
</feature>
<evidence type="ECO:0000256" key="1">
    <source>
        <dbReference type="ARBA" id="ARBA00004429"/>
    </source>
</evidence>
<name>A0A7W6RXY0_9PROT</name>
<keyword evidence="12" id="KW-1185">Reference proteome</keyword>
<evidence type="ECO:0000313" key="12">
    <source>
        <dbReference type="Proteomes" id="UP000555728"/>
    </source>
</evidence>
<evidence type="ECO:0000256" key="10">
    <source>
        <dbReference type="SAM" id="Phobius"/>
    </source>
</evidence>
<feature type="transmembrane region" description="Helical" evidence="10">
    <location>
        <begin position="15"/>
        <end position="33"/>
    </location>
</feature>
<gene>
    <name evidence="11" type="ORF">GGD88_000481</name>
</gene>
<feature type="transmembrane region" description="Helical" evidence="10">
    <location>
        <begin position="176"/>
        <end position="193"/>
    </location>
</feature>
<evidence type="ECO:0000256" key="7">
    <source>
        <dbReference type="ARBA" id="ARBA00023136"/>
    </source>
</evidence>
<dbReference type="Pfam" id="PF04143">
    <property type="entry name" value="Sulf_transp"/>
    <property type="match status" value="1"/>
</dbReference>
<keyword evidence="5 10" id="KW-0812">Transmembrane</keyword>
<evidence type="ECO:0000256" key="9">
    <source>
        <dbReference type="SAM" id="MobiDB-lite"/>
    </source>
</evidence>
<dbReference type="GO" id="GO:0005886">
    <property type="term" value="C:plasma membrane"/>
    <property type="evidence" value="ECO:0007669"/>
    <property type="project" value="UniProtKB-SubCell"/>
</dbReference>
<comment type="similarity">
    <text evidence="8">Belongs to the TsuA/YedE (TC 9.B.102) family.</text>
</comment>
<feature type="transmembrane region" description="Helical" evidence="10">
    <location>
        <begin position="321"/>
        <end position="345"/>
    </location>
</feature>
<feature type="transmembrane region" description="Helical" evidence="10">
    <location>
        <begin position="262"/>
        <end position="282"/>
    </location>
</feature>
<evidence type="ECO:0000256" key="8">
    <source>
        <dbReference type="ARBA" id="ARBA00035655"/>
    </source>
</evidence>
<evidence type="ECO:0000313" key="11">
    <source>
        <dbReference type="EMBL" id="MBB4284770.1"/>
    </source>
</evidence>
<dbReference type="RefSeq" id="WP_184431339.1">
    <property type="nucleotide sequence ID" value="NZ_JACIGI010000003.1"/>
</dbReference>
<accession>A0A7W6RXY0</accession>
<keyword evidence="3" id="KW-1003">Cell membrane</keyword>
<dbReference type="EMBL" id="JACIGI010000003">
    <property type="protein sequence ID" value="MBB4284770.1"/>
    <property type="molecule type" value="Genomic_DNA"/>
</dbReference>
<evidence type="ECO:0000256" key="4">
    <source>
        <dbReference type="ARBA" id="ARBA00022519"/>
    </source>
</evidence>
<evidence type="ECO:0000256" key="6">
    <source>
        <dbReference type="ARBA" id="ARBA00022989"/>
    </source>
</evidence>
<dbReference type="InterPro" id="IPR007272">
    <property type="entry name" value="Sulf_transp_TsuA/YedE"/>
</dbReference>
<keyword evidence="6 10" id="KW-1133">Transmembrane helix</keyword>
<dbReference type="Proteomes" id="UP000555728">
    <property type="component" value="Unassembled WGS sequence"/>
</dbReference>
<sequence>MDLTGVLDTLGEPGTIVLGGLVIGMLFGAFAQRSRFCLRAAVVEFARGSLGPKVSLWLIAFSMAVLGTQALILSGLLDVSESRQLAAAGSLSGAIIGGLMFGVGMILTRGCSGRLLVLSANGNLRALLSGLIFAVTAQASLHGALSPARDALAGLWVVEAPSVLNALTLIGLESRGGVVLALALTGFAVFVAVRNRLSPWVWIGGLGVGGTIAAGWLLTYSLSYQAFDPVQVESLSFTGPSADTLMLVLNPPGSALDFDVGLVPGVFLGSFLAALLCRDLKLEGFQGGYAMRRYIVGAVFMGFGGMLAGGCAVGAGVTGGAVFALTAWTALFCMWVGAALADLVVDRWGLVLRDEAAAGENALANAMARRGWSFLPPWWRPRGPGPDRHAPDDGAASAPATAPSDGGRAVSAGSCRPARSRDVLAS</sequence>